<name>A0A6C0E268_9ZZZZ</name>
<feature type="compositionally biased region" description="Polar residues" evidence="1">
    <location>
        <begin position="59"/>
        <end position="76"/>
    </location>
</feature>
<feature type="compositionally biased region" description="Basic residues" evidence="1">
    <location>
        <begin position="79"/>
        <end position="93"/>
    </location>
</feature>
<reference evidence="2" key="1">
    <citation type="journal article" date="2020" name="Nature">
        <title>Giant virus diversity and host interactions through global metagenomics.</title>
        <authorList>
            <person name="Schulz F."/>
            <person name="Roux S."/>
            <person name="Paez-Espino D."/>
            <person name="Jungbluth S."/>
            <person name="Walsh D.A."/>
            <person name="Denef V.J."/>
            <person name="McMahon K.D."/>
            <person name="Konstantinidis K.T."/>
            <person name="Eloe-Fadrosh E.A."/>
            <person name="Kyrpides N.C."/>
            <person name="Woyke T."/>
        </authorList>
    </citation>
    <scope>NUCLEOTIDE SEQUENCE</scope>
    <source>
        <strain evidence="2">GVMAG-M-3300023179-114</strain>
    </source>
</reference>
<protein>
    <submittedName>
        <fullName evidence="2">Uncharacterized protein</fullName>
    </submittedName>
</protein>
<proteinExistence type="predicted"/>
<dbReference type="AlphaFoldDB" id="A0A6C0E268"/>
<evidence type="ECO:0000256" key="1">
    <source>
        <dbReference type="SAM" id="MobiDB-lite"/>
    </source>
</evidence>
<evidence type="ECO:0000313" key="2">
    <source>
        <dbReference type="EMBL" id="QHT22858.1"/>
    </source>
</evidence>
<sequence>MTKHKTRKQRGGNSPSGWGYVYNTVGNGWTQFQNALTLQPGDNAVSQQSNNIEPVGNPNFGNTTYAPSKTDLTLIQSAGKRKPKRSKKSRSRKGGNWAEVASRAVVPFALLGIQNRFSKKRCSRKSRKLSRRRK</sequence>
<feature type="region of interest" description="Disordered" evidence="1">
    <location>
        <begin position="41"/>
        <end position="98"/>
    </location>
</feature>
<dbReference type="EMBL" id="MN739721">
    <property type="protein sequence ID" value="QHT22858.1"/>
    <property type="molecule type" value="Genomic_DNA"/>
</dbReference>
<organism evidence="2">
    <name type="scientific">viral metagenome</name>
    <dbReference type="NCBI Taxonomy" id="1070528"/>
    <lineage>
        <taxon>unclassified sequences</taxon>
        <taxon>metagenomes</taxon>
        <taxon>organismal metagenomes</taxon>
    </lineage>
</organism>
<accession>A0A6C0E268</accession>